<evidence type="ECO:0000256" key="1">
    <source>
        <dbReference type="ARBA" id="ARBA00004651"/>
    </source>
</evidence>
<dbReference type="EMBL" id="FOHK01000013">
    <property type="protein sequence ID" value="SET74234.1"/>
    <property type="molecule type" value="Genomic_DNA"/>
</dbReference>
<evidence type="ECO:0000256" key="8">
    <source>
        <dbReference type="ARBA" id="ARBA00023136"/>
    </source>
</evidence>
<keyword evidence="6 9" id="KW-0769">Symport</keyword>
<evidence type="ECO:0000256" key="9">
    <source>
        <dbReference type="RuleBase" id="RU363064"/>
    </source>
</evidence>
<evidence type="ECO:0000313" key="10">
    <source>
        <dbReference type="EMBL" id="SET74234.1"/>
    </source>
</evidence>
<evidence type="ECO:0000256" key="2">
    <source>
        <dbReference type="ARBA" id="ARBA00009261"/>
    </source>
</evidence>
<keyword evidence="3 9" id="KW-0813">Transport</keyword>
<evidence type="ECO:0000256" key="5">
    <source>
        <dbReference type="ARBA" id="ARBA00022692"/>
    </source>
</evidence>
<keyword evidence="4" id="KW-1003">Cell membrane</keyword>
<sequence length="466" mass="50519">MLEQWIDAANGVLWGSILIYLLVGCGVWFTFRLGLIQVRHFTHMFTLLKGSRHADEQGISPFQALSTSLAARVGTGNLMGVAVAITLGGPGAIFWMWLIAFIGMATAYAESTLGQVYKEKDHKGNFRGGPAYYMSKGLKNRYMAILFSLCLFFGYGFVFSAVQAYSITDAFNGSFGIEPLVTGAVITFFSAIIVFGGLKSIARFAELTVPVMGIAYILVALVVVLLNLEHIPAALMNIIAHAFGWQEAAGGTVGAAMINGIKRGLYSNEAGQGSAPNVAAAAVPYPNHPASQGYIQMSAVFFDTILICTGTALIILLAAPANIEAEGIQFTQQALAYHVGDWGSYFITFAILLFAFTSIVGNFAYAENNLKYLGLDTRAGHWFLRIVFLAMLLYGSSSTLGEMISLADFAIALMTIVNVIALFMLSKVVVNVTKDYQAQKQQGKLPEYQVTEETEKKLNLTKGIWR</sequence>
<dbReference type="Proteomes" id="UP000199308">
    <property type="component" value="Unassembled WGS sequence"/>
</dbReference>
<dbReference type="AlphaFoldDB" id="A0A1I0GSC2"/>
<proteinExistence type="inferred from homology"/>
<dbReference type="PRINTS" id="PR00175">
    <property type="entry name" value="NAALASMPORT"/>
</dbReference>
<protein>
    <submittedName>
        <fullName evidence="10">Alanine or glycine:cation symporter, AGCS family</fullName>
    </submittedName>
</protein>
<keyword evidence="7 9" id="KW-1133">Transmembrane helix</keyword>
<accession>A0A1I0GSC2</accession>
<dbReference type="RefSeq" id="WP_093331167.1">
    <property type="nucleotide sequence ID" value="NZ_AP027363.1"/>
</dbReference>
<dbReference type="FunFam" id="1.20.1740.10:FF:000004">
    <property type="entry name" value="Sodium:alanine symporter family protein"/>
    <property type="match status" value="1"/>
</dbReference>
<keyword evidence="11" id="KW-1185">Reference proteome</keyword>
<dbReference type="InterPro" id="IPR001463">
    <property type="entry name" value="Na/Ala_symport"/>
</dbReference>
<feature type="transmembrane region" description="Helical" evidence="9">
    <location>
        <begin position="177"/>
        <end position="195"/>
    </location>
</feature>
<organism evidence="10 11">
    <name type="scientific">Thalassotalea agarivorans</name>
    <name type="common">Thalassomonas agarivorans</name>
    <dbReference type="NCBI Taxonomy" id="349064"/>
    <lineage>
        <taxon>Bacteria</taxon>
        <taxon>Pseudomonadati</taxon>
        <taxon>Pseudomonadota</taxon>
        <taxon>Gammaproteobacteria</taxon>
        <taxon>Alteromonadales</taxon>
        <taxon>Colwelliaceae</taxon>
        <taxon>Thalassotalea</taxon>
    </lineage>
</organism>
<dbReference type="NCBIfam" id="TIGR00835">
    <property type="entry name" value="agcS"/>
    <property type="match status" value="1"/>
</dbReference>
<feature type="transmembrane region" description="Helical" evidence="9">
    <location>
        <begin position="300"/>
        <end position="323"/>
    </location>
</feature>
<feature type="transmembrane region" description="Helical" evidence="9">
    <location>
        <begin position="238"/>
        <end position="258"/>
    </location>
</feature>
<evidence type="ECO:0000256" key="4">
    <source>
        <dbReference type="ARBA" id="ARBA00022475"/>
    </source>
</evidence>
<dbReference type="Gene3D" id="1.20.1740.10">
    <property type="entry name" value="Amino acid/polyamine transporter I"/>
    <property type="match status" value="1"/>
</dbReference>
<dbReference type="Pfam" id="PF01235">
    <property type="entry name" value="Na_Ala_symp"/>
    <property type="match status" value="1"/>
</dbReference>
<dbReference type="PANTHER" id="PTHR30330:SF1">
    <property type="entry name" value="AMINO-ACID CARRIER PROTEIN ALST"/>
    <property type="match status" value="1"/>
</dbReference>
<feature type="transmembrane region" description="Helical" evidence="9">
    <location>
        <begin position="142"/>
        <end position="165"/>
    </location>
</feature>
<gene>
    <name evidence="10" type="ORF">SAMN05660429_02547</name>
</gene>
<evidence type="ECO:0000256" key="7">
    <source>
        <dbReference type="ARBA" id="ARBA00022989"/>
    </source>
</evidence>
<feature type="transmembrane region" description="Helical" evidence="9">
    <location>
        <begin position="12"/>
        <end position="31"/>
    </location>
</feature>
<evidence type="ECO:0000256" key="6">
    <source>
        <dbReference type="ARBA" id="ARBA00022847"/>
    </source>
</evidence>
<evidence type="ECO:0000256" key="3">
    <source>
        <dbReference type="ARBA" id="ARBA00022448"/>
    </source>
</evidence>
<dbReference type="STRING" id="349064.SAMN05660429_02547"/>
<keyword evidence="8 9" id="KW-0472">Membrane</keyword>
<keyword evidence="9" id="KW-0997">Cell inner membrane</keyword>
<feature type="transmembrane region" description="Helical" evidence="9">
    <location>
        <begin position="379"/>
        <end position="397"/>
    </location>
</feature>
<keyword evidence="5 9" id="KW-0812">Transmembrane</keyword>
<dbReference type="PANTHER" id="PTHR30330">
    <property type="entry name" value="AGSS FAMILY TRANSPORTER, SODIUM-ALANINE"/>
    <property type="match status" value="1"/>
</dbReference>
<dbReference type="OrthoDB" id="9806926at2"/>
<evidence type="ECO:0000313" key="11">
    <source>
        <dbReference type="Proteomes" id="UP000199308"/>
    </source>
</evidence>
<feature type="transmembrane region" description="Helical" evidence="9">
    <location>
        <begin position="207"/>
        <end position="226"/>
    </location>
</feature>
<feature type="transmembrane region" description="Helical" evidence="9">
    <location>
        <begin position="343"/>
        <end position="367"/>
    </location>
</feature>
<name>A0A1I0GSC2_THASX</name>
<dbReference type="PROSITE" id="PS00873">
    <property type="entry name" value="NA_ALANINE_SYMP"/>
    <property type="match status" value="1"/>
</dbReference>
<comment type="similarity">
    <text evidence="2 9">Belongs to the alanine or glycine:cation symporter (AGCS) (TC 2.A.25) family.</text>
</comment>
<dbReference type="GO" id="GO:0005886">
    <property type="term" value="C:plasma membrane"/>
    <property type="evidence" value="ECO:0007669"/>
    <property type="project" value="UniProtKB-SubCell"/>
</dbReference>
<reference evidence="10 11" key="1">
    <citation type="submission" date="2016-10" db="EMBL/GenBank/DDBJ databases">
        <authorList>
            <person name="de Groot N.N."/>
        </authorList>
    </citation>
    <scope>NUCLEOTIDE SEQUENCE [LARGE SCALE GENOMIC DNA]</scope>
    <source>
        <strain evidence="10 11">DSM 19706</strain>
    </source>
</reference>
<comment type="subcellular location">
    <subcellularLocation>
        <location evidence="9">Cell inner membrane</location>
        <topology evidence="9">Multi-pass membrane protein</topology>
    </subcellularLocation>
    <subcellularLocation>
        <location evidence="1">Cell membrane</location>
        <topology evidence="1">Multi-pass membrane protein</topology>
    </subcellularLocation>
</comment>
<feature type="transmembrane region" description="Helical" evidence="9">
    <location>
        <begin position="409"/>
        <end position="430"/>
    </location>
</feature>
<dbReference type="GO" id="GO:0005283">
    <property type="term" value="F:amino acid:sodium symporter activity"/>
    <property type="evidence" value="ECO:0007669"/>
    <property type="project" value="InterPro"/>
</dbReference>